<evidence type="ECO:0000256" key="2">
    <source>
        <dbReference type="ARBA" id="ARBA00004818"/>
    </source>
</evidence>
<keyword evidence="6" id="KW-1185">Reference proteome</keyword>
<dbReference type="PANTHER" id="PTHR43434:SF1">
    <property type="entry name" value="PHOSPHOGLYCOLATE PHOSPHATASE"/>
    <property type="match status" value="1"/>
</dbReference>
<evidence type="ECO:0000256" key="4">
    <source>
        <dbReference type="ARBA" id="ARBA00013078"/>
    </source>
</evidence>
<evidence type="ECO:0000256" key="3">
    <source>
        <dbReference type="ARBA" id="ARBA00006171"/>
    </source>
</evidence>
<keyword evidence="5" id="KW-0378">Hydrolase</keyword>
<comment type="similarity">
    <text evidence="3">Belongs to the HAD-like hydrolase superfamily. CbbY/CbbZ/Gph/YieH family.</text>
</comment>
<dbReference type="Pfam" id="PF13419">
    <property type="entry name" value="HAD_2"/>
    <property type="match status" value="1"/>
</dbReference>
<dbReference type="PANTHER" id="PTHR43434">
    <property type="entry name" value="PHOSPHOGLYCOLATE PHOSPHATASE"/>
    <property type="match status" value="1"/>
</dbReference>
<dbReference type="GO" id="GO:0006281">
    <property type="term" value="P:DNA repair"/>
    <property type="evidence" value="ECO:0007669"/>
    <property type="project" value="TreeGrafter"/>
</dbReference>
<reference evidence="5 6" key="1">
    <citation type="submission" date="2015-08" db="EMBL/GenBank/DDBJ databases">
        <title>Comparative genomics of the Campylobacter concisus group.</title>
        <authorList>
            <person name="Yee E."/>
            <person name="Chapman M.H."/>
            <person name="Huynh S."/>
            <person name="Bono J.L."/>
            <person name="On S.L."/>
            <person name="St Leger J."/>
            <person name="Foster G."/>
            <person name="Parker C.T."/>
            <person name="Miller W.G."/>
        </authorList>
    </citation>
    <scope>NUCLEOTIDE SEQUENCE [LARGE SCALE GENOMIC DNA]</scope>
    <source>
        <strain evidence="5 6">RM9337</strain>
    </source>
</reference>
<dbReference type="InterPro" id="IPR041492">
    <property type="entry name" value="HAD_2"/>
</dbReference>
<accession>A0AAW3ZQV1</accession>
<dbReference type="InterPro" id="IPR050155">
    <property type="entry name" value="HAD-like_hydrolase_sf"/>
</dbReference>
<comment type="pathway">
    <text evidence="2">Organic acid metabolism; glycolate biosynthesis; glycolate from 2-phosphoglycolate: step 1/1.</text>
</comment>
<dbReference type="InterPro" id="IPR023214">
    <property type="entry name" value="HAD_sf"/>
</dbReference>
<dbReference type="EC" id="3.1.3.18" evidence="4"/>
<dbReference type="GO" id="GO:0008967">
    <property type="term" value="F:phosphoglycolate phosphatase activity"/>
    <property type="evidence" value="ECO:0007669"/>
    <property type="project" value="UniProtKB-EC"/>
</dbReference>
<dbReference type="AlphaFoldDB" id="A0AAW3ZQV1"/>
<gene>
    <name evidence="5" type="ORF">CCAL9337_00975</name>
</gene>
<proteinExistence type="inferred from homology"/>
<dbReference type="InterPro" id="IPR036412">
    <property type="entry name" value="HAD-like_sf"/>
</dbReference>
<evidence type="ECO:0000313" key="5">
    <source>
        <dbReference type="EMBL" id="MBE3607310.1"/>
    </source>
</evidence>
<organism evidence="5 6">
    <name type="scientific">Campylobacter californiensis</name>
    <dbReference type="NCBI Taxonomy" id="1032243"/>
    <lineage>
        <taxon>Bacteria</taxon>
        <taxon>Pseudomonadati</taxon>
        <taxon>Campylobacterota</taxon>
        <taxon>Epsilonproteobacteria</taxon>
        <taxon>Campylobacterales</taxon>
        <taxon>Campylobacteraceae</taxon>
        <taxon>Campylobacter</taxon>
    </lineage>
</organism>
<comment type="catalytic activity">
    <reaction evidence="1">
        <text>2-phosphoglycolate + H2O = glycolate + phosphate</text>
        <dbReference type="Rhea" id="RHEA:14369"/>
        <dbReference type="ChEBI" id="CHEBI:15377"/>
        <dbReference type="ChEBI" id="CHEBI:29805"/>
        <dbReference type="ChEBI" id="CHEBI:43474"/>
        <dbReference type="ChEBI" id="CHEBI:58033"/>
        <dbReference type="EC" id="3.1.3.18"/>
    </reaction>
</comment>
<protein>
    <recommendedName>
        <fullName evidence="4">phosphoglycolate phosphatase</fullName>
        <ecNumber evidence="4">3.1.3.18</ecNumber>
    </recommendedName>
</protein>
<evidence type="ECO:0000256" key="1">
    <source>
        <dbReference type="ARBA" id="ARBA00000830"/>
    </source>
</evidence>
<name>A0AAW3ZQV1_9BACT</name>
<dbReference type="SFLD" id="SFLDG01129">
    <property type="entry name" value="C1.5:_HAD__Beta-PGM__Phosphata"/>
    <property type="match status" value="1"/>
</dbReference>
<evidence type="ECO:0000313" key="6">
    <source>
        <dbReference type="Proteomes" id="UP000650616"/>
    </source>
</evidence>
<dbReference type="Gene3D" id="3.40.50.1000">
    <property type="entry name" value="HAD superfamily/HAD-like"/>
    <property type="match status" value="1"/>
</dbReference>
<sequence>MKKTVLFDLDGTLIDSTPAILDGFRTAFTTQRKPTPSDEAIKALVGYPLDIIFARLGVAEKAVQDYIDIYKDRYRQIYLEQTTLLEFAKEALELASKNANVGIVTTKTTKYSINILENLGVMKFIKTVVGRDDVTHPKPDPEPINLALTRLDKTSDEDRKNSFMVGDTIMDMLSAKGADINPLGVLCGYQNKEQLEKQTQNIFKNSFEAVKFLSNL</sequence>
<dbReference type="InterPro" id="IPR023198">
    <property type="entry name" value="PGP-like_dom2"/>
</dbReference>
<dbReference type="SUPFAM" id="SSF56784">
    <property type="entry name" value="HAD-like"/>
    <property type="match status" value="1"/>
</dbReference>
<comment type="caution">
    <text evidence="5">The sequence shown here is derived from an EMBL/GenBank/DDBJ whole genome shotgun (WGS) entry which is preliminary data.</text>
</comment>
<dbReference type="SFLD" id="SFLDS00003">
    <property type="entry name" value="Haloacid_Dehalogenase"/>
    <property type="match status" value="1"/>
</dbReference>
<dbReference type="Gene3D" id="1.10.150.240">
    <property type="entry name" value="Putative phosphatase, domain 2"/>
    <property type="match status" value="1"/>
</dbReference>
<dbReference type="EMBL" id="LIWG01000001">
    <property type="protein sequence ID" value="MBE3607310.1"/>
    <property type="molecule type" value="Genomic_DNA"/>
</dbReference>
<dbReference type="Proteomes" id="UP000650616">
    <property type="component" value="Unassembled WGS sequence"/>
</dbReference>
<dbReference type="GO" id="GO:0005829">
    <property type="term" value="C:cytosol"/>
    <property type="evidence" value="ECO:0007669"/>
    <property type="project" value="TreeGrafter"/>
</dbReference>
<dbReference type="RefSeq" id="WP_170015204.1">
    <property type="nucleotide sequence ID" value="NZ_CP012545.1"/>
</dbReference>